<dbReference type="InterPro" id="IPR004452">
    <property type="entry name" value="LutB/LldF"/>
</dbReference>
<evidence type="ECO:0000256" key="3">
    <source>
        <dbReference type="ARBA" id="ARBA00022723"/>
    </source>
</evidence>
<name>A0A1H2SN51_9GAMM</name>
<dbReference type="Pfam" id="PF11870">
    <property type="entry name" value="LutB_C"/>
    <property type="match status" value="1"/>
</dbReference>
<dbReference type="PANTHER" id="PTHR47153:SF2">
    <property type="entry name" value="LACTATE UTILIZATION PROTEIN B"/>
    <property type="match status" value="1"/>
</dbReference>
<dbReference type="SUPFAM" id="SSF46548">
    <property type="entry name" value="alpha-helical ferredoxin"/>
    <property type="match status" value="1"/>
</dbReference>
<evidence type="ECO:0000313" key="9">
    <source>
        <dbReference type="EMBL" id="SDW32469.1"/>
    </source>
</evidence>
<evidence type="ECO:0000313" key="10">
    <source>
        <dbReference type="Proteomes" id="UP000199675"/>
    </source>
</evidence>
<keyword evidence="7" id="KW-0411">Iron-sulfur</keyword>
<feature type="domain" description="4Fe-4S ferredoxin-type" evidence="8">
    <location>
        <begin position="305"/>
        <end position="335"/>
    </location>
</feature>
<dbReference type="InterPro" id="IPR017900">
    <property type="entry name" value="4Fe4S_Fe_S_CS"/>
</dbReference>
<dbReference type="EMBL" id="FNNE01000002">
    <property type="protein sequence ID" value="SDW32469.1"/>
    <property type="molecule type" value="Genomic_DNA"/>
</dbReference>
<evidence type="ECO:0000256" key="2">
    <source>
        <dbReference type="ARBA" id="ARBA00022485"/>
    </source>
</evidence>
<keyword evidence="4" id="KW-0677">Repeat</keyword>
<evidence type="ECO:0000259" key="8">
    <source>
        <dbReference type="PROSITE" id="PS51379"/>
    </source>
</evidence>
<keyword evidence="3" id="KW-0479">Metal-binding</keyword>
<evidence type="ECO:0000256" key="7">
    <source>
        <dbReference type="ARBA" id="ARBA00023014"/>
    </source>
</evidence>
<evidence type="ECO:0000256" key="6">
    <source>
        <dbReference type="ARBA" id="ARBA00023004"/>
    </source>
</evidence>
<dbReference type="Pfam" id="PF02589">
    <property type="entry name" value="LUD_dom"/>
    <property type="match status" value="1"/>
</dbReference>
<dbReference type="GO" id="GO:0046872">
    <property type="term" value="F:metal ion binding"/>
    <property type="evidence" value="ECO:0007669"/>
    <property type="project" value="UniProtKB-KW"/>
</dbReference>
<dbReference type="InterPro" id="IPR024569">
    <property type="entry name" value="LutB_C"/>
</dbReference>
<dbReference type="InterPro" id="IPR024185">
    <property type="entry name" value="FTHF_cligase-like_sf"/>
</dbReference>
<evidence type="ECO:0000256" key="1">
    <source>
        <dbReference type="ARBA" id="ARBA00022448"/>
    </source>
</evidence>
<accession>A0A1H2SN51</accession>
<reference evidence="9 10" key="1">
    <citation type="submission" date="2016-10" db="EMBL/GenBank/DDBJ databases">
        <authorList>
            <person name="de Groot N.N."/>
        </authorList>
    </citation>
    <scope>NUCLEOTIDE SEQUENCE [LARGE SCALE GENOMIC DNA]</scope>
    <source>
        <strain evidence="9 10">CGMCC 1.7059</strain>
    </source>
</reference>
<evidence type="ECO:0000256" key="4">
    <source>
        <dbReference type="ARBA" id="ARBA00022737"/>
    </source>
</evidence>
<sequence length="479" mass="53281">MTQTSTLSDVREFHPRVRTALDNPQIRSNFRNAMDGLMGKRQKAFDGWDLDKLRDLGAAVRLRALARLPELLERLEANCIRQGIQVHWAETGEQACEIIGDICKARQARTVIKGKSMVSEEMELNHYLEEQGIEALESDLGEYIVQLAEETPSHIIMPAIHKNTTEISDLMHERTGTERSHDVDYLTASARQQLREKFMTADVGISGVNFAVAQTGTLCLVENEGNGRLTTTVPPCHIAVTGIEKVVEHLEDISPLLALLTRSATGQHITTYVNMISGPRRDAELDGPEAVHLVLVDSGRSSVYQDPELMDTLRCIRCGACMNHCPVYTRVGGHAYGTTYPGPIGKILMPHLLGLDSTRDLPSASTLCGACGEVCPVRIPIPTLLQRLRKESVDGDRLRPSVVRGHGSKRHWKEVLAWNAFRWIFASPGRYRLLGMLMTRFRAFTPSRVGAWSRYRSAPKPAARTLHQLVNERAKGGGR</sequence>
<dbReference type="Proteomes" id="UP000199675">
    <property type="component" value="Unassembled WGS sequence"/>
</dbReference>
<dbReference type="GO" id="GO:0006089">
    <property type="term" value="P:lactate metabolic process"/>
    <property type="evidence" value="ECO:0007669"/>
    <property type="project" value="InterPro"/>
</dbReference>
<dbReference type="Gene3D" id="3.40.50.10420">
    <property type="entry name" value="NagB/RpiA/CoA transferase-like"/>
    <property type="match status" value="1"/>
</dbReference>
<dbReference type="SUPFAM" id="SSF100950">
    <property type="entry name" value="NagB/RpiA/CoA transferase-like"/>
    <property type="match status" value="1"/>
</dbReference>
<keyword evidence="6" id="KW-0408">Iron</keyword>
<proteinExistence type="predicted"/>
<dbReference type="PROSITE" id="PS00198">
    <property type="entry name" value="4FE4S_FER_1"/>
    <property type="match status" value="1"/>
</dbReference>
<dbReference type="OrthoDB" id="5289041at2"/>
<dbReference type="NCBIfam" id="TIGR00273">
    <property type="entry name" value="LutB/LldF family L-lactate oxidation iron-sulfur protein"/>
    <property type="match status" value="1"/>
</dbReference>
<dbReference type="GO" id="GO:0051539">
    <property type="term" value="F:4 iron, 4 sulfur cluster binding"/>
    <property type="evidence" value="ECO:0007669"/>
    <property type="project" value="UniProtKB-KW"/>
</dbReference>
<gene>
    <name evidence="9" type="ORF">SAMN04487960_102166</name>
</gene>
<protein>
    <submittedName>
        <fullName evidence="9">L-lactate dehydrogenase complex protein LldF</fullName>
    </submittedName>
</protein>
<dbReference type="AlphaFoldDB" id="A0A1H2SN51"/>
<dbReference type="RefSeq" id="WP_091811530.1">
    <property type="nucleotide sequence ID" value="NZ_FNNE01000002.1"/>
</dbReference>
<dbReference type="InterPro" id="IPR003741">
    <property type="entry name" value="LUD_dom"/>
</dbReference>
<keyword evidence="5" id="KW-0249">Electron transport</keyword>
<organism evidence="9 10">
    <name type="scientific">Marinobacter mobilis</name>
    <dbReference type="NCBI Taxonomy" id="488533"/>
    <lineage>
        <taxon>Bacteria</taxon>
        <taxon>Pseudomonadati</taxon>
        <taxon>Pseudomonadota</taxon>
        <taxon>Gammaproteobacteria</taxon>
        <taxon>Pseudomonadales</taxon>
        <taxon>Marinobacteraceae</taxon>
        <taxon>Marinobacter</taxon>
    </lineage>
</organism>
<dbReference type="PANTHER" id="PTHR47153">
    <property type="entry name" value="LACTATE UTILIZATION PROTEIN B"/>
    <property type="match status" value="1"/>
</dbReference>
<dbReference type="InterPro" id="IPR017896">
    <property type="entry name" value="4Fe4S_Fe-S-bd"/>
</dbReference>
<keyword evidence="10" id="KW-1185">Reference proteome</keyword>
<dbReference type="InterPro" id="IPR009051">
    <property type="entry name" value="Helical_ferredxn"/>
</dbReference>
<keyword evidence="1" id="KW-0813">Transport</keyword>
<keyword evidence="2" id="KW-0004">4Fe-4S</keyword>
<dbReference type="InterPro" id="IPR037171">
    <property type="entry name" value="NagB/RpiA_transferase-like"/>
</dbReference>
<dbReference type="Gene3D" id="1.10.1060.10">
    <property type="entry name" value="Alpha-helical ferredoxin"/>
    <property type="match status" value="1"/>
</dbReference>
<dbReference type="Pfam" id="PF13183">
    <property type="entry name" value="Fer4_8"/>
    <property type="match status" value="1"/>
</dbReference>
<evidence type="ECO:0000256" key="5">
    <source>
        <dbReference type="ARBA" id="ARBA00022982"/>
    </source>
</evidence>
<dbReference type="PROSITE" id="PS51379">
    <property type="entry name" value="4FE4S_FER_2"/>
    <property type="match status" value="1"/>
</dbReference>
<dbReference type="STRING" id="488533.SAMN04487960_102166"/>